<evidence type="ECO:0000313" key="2">
    <source>
        <dbReference type="EMBL" id="EDM09500.1"/>
    </source>
</evidence>
<evidence type="ECO:0000313" key="3">
    <source>
        <dbReference type="Proteomes" id="UP000234681"/>
    </source>
</evidence>
<name>A6ICZ7_RAT</name>
<feature type="compositionally biased region" description="Basic residues" evidence="1">
    <location>
        <begin position="1"/>
        <end position="12"/>
    </location>
</feature>
<feature type="non-terminal residue" evidence="2">
    <location>
        <position position="38"/>
    </location>
</feature>
<dbReference type="EMBL" id="CH473958">
    <property type="protein sequence ID" value="EDM09500.1"/>
    <property type="molecule type" value="Genomic_DNA"/>
</dbReference>
<gene>
    <name evidence="2" type="ORF">rCG_46106</name>
</gene>
<accession>A6ICZ7</accession>
<proteinExistence type="predicted"/>
<protein>
    <submittedName>
        <fullName evidence="2">RCG46106</fullName>
    </submittedName>
</protein>
<organism evidence="2 3">
    <name type="scientific">Rattus norvegicus</name>
    <name type="common">Rat</name>
    <dbReference type="NCBI Taxonomy" id="10116"/>
    <lineage>
        <taxon>Eukaryota</taxon>
        <taxon>Metazoa</taxon>
        <taxon>Chordata</taxon>
        <taxon>Craniata</taxon>
        <taxon>Vertebrata</taxon>
        <taxon>Euteleostomi</taxon>
        <taxon>Mammalia</taxon>
        <taxon>Eutheria</taxon>
        <taxon>Euarchontoglires</taxon>
        <taxon>Glires</taxon>
        <taxon>Rodentia</taxon>
        <taxon>Myomorpha</taxon>
        <taxon>Muroidea</taxon>
        <taxon>Muridae</taxon>
        <taxon>Murinae</taxon>
        <taxon>Rattus</taxon>
    </lineage>
</organism>
<evidence type="ECO:0000256" key="1">
    <source>
        <dbReference type="SAM" id="MobiDB-lite"/>
    </source>
</evidence>
<dbReference type="AlphaFoldDB" id="A6ICZ7"/>
<reference evidence="2 3" key="1">
    <citation type="submission" date="2005-09" db="EMBL/GenBank/DDBJ databases">
        <authorList>
            <person name="Mural R.J."/>
            <person name="Li P.W."/>
            <person name="Adams M.D."/>
            <person name="Amanatides P.G."/>
            <person name="Baden-Tillson H."/>
            <person name="Barnstead M."/>
            <person name="Chin S.H."/>
            <person name="Dew I."/>
            <person name="Evans C.A."/>
            <person name="Ferriera S."/>
            <person name="Flanigan M."/>
            <person name="Fosler C."/>
            <person name="Glodek A."/>
            <person name="Gu Z."/>
            <person name="Holt R.A."/>
            <person name="Jennings D."/>
            <person name="Kraft C.L."/>
            <person name="Lu F."/>
            <person name="Nguyen T."/>
            <person name="Nusskern D.R."/>
            <person name="Pfannkoch C.M."/>
            <person name="Sitter C."/>
            <person name="Sutton G.G."/>
            <person name="Venter J.C."/>
            <person name="Wang Z."/>
            <person name="Woodage T."/>
            <person name="Zheng X.H."/>
            <person name="Zhong F."/>
        </authorList>
    </citation>
    <scope>NUCLEOTIDE SEQUENCE [LARGE SCALE GENOMIC DNA]</scope>
    <source>
        <strain>BN</strain>
        <strain evidence="3">Sprague-Dawley</strain>
    </source>
</reference>
<feature type="region of interest" description="Disordered" evidence="1">
    <location>
        <begin position="1"/>
        <end position="38"/>
    </location>
</feature>
<dbReference type="Proteomes" id="UP000234681">
    <property type="component" value="Chromosome 13"/>
</dbReference>
<sequence>MHRGSRGRRRHSQVNWQDEEQQVKRGAFTQSKELSKQG</sequence>